<feature type="transmembrane region" description="Helical" evidence="5">
    <location>
        <begin position="27"/>
        <end position="45"/>
    </location>
</feature>
<dbReference type="RefSeq" id="WP_085474364.1">
    <property type="nucleotide sequence ID" value="NZ_FXAU01000008.1"/>
</dbReference>
<reference evidence="7 8" key="1">
    <citation type="submission" date="2017-04" db="EMBL/GenBank/DDBJ databases">
        <authorList>
            <person name="Afonso C.L."/>
            <person name="Miller P.J."/>
            <person name="Scott M.A."/>
            <person name="Spackman E."/>
            <person name="Goraichik I."/>
            <person name="Dimitrov K.M."/>
            <person name="Suarez D.L."/>
            <person name="Swayne D.E."/>
        </authorList>
    </citation>
    <scope>NUCLEOTIDE SEQUENCE [LARGE SCALE GENOMIC DNA]</scope>
    <source>
        <strain evidence="7 8">DSM 22418</strain>
    </source>
</reference>
<dbReference type="GO" id="GO:0016874">
    <property type="term" value="F:ligase activity"/>
    <property type="evidence" value="ECO:0007669"/>
    <property type="project" value="UniProtKB-KW"/>
</dbReference>
<dbReference type="PANTHER" id="PTHR37422:SF13">
    <property type="entry name" value="LIPOPOLYSACCHARIDE BIOSYNTHESIS PROTEIN PA4999-RELATED"/>
    <property type="match status" value="1"/>
</dbReference>
<dbReference type="OrthoDB" id="665122at2"/>
<dbReference type="EMBL" id="FXAU01000008">
    <property type="protein sequence ID" value="SMG49648.1"/>
    <property type="molecule type" value="Genomic_DNA"/>
</dbReference>
<evidence type="ECO:0000313" key="8">
    <source>
        <dbReference type="Proteomes" id="UP000192980"/>
    </source>
</evidence>
<feature type="transmembrane region" description="Helical" evidence="5">
    <location>
        <begin position="385"/>
        <end position="406"/>
    </location>
</feature>
<feature type="transmembrane region" description="Helical" evidence="5">
    <location>
        <begin position="480"/>
        <end position="497"/>
    </location>
</feature>
<feature type="transmembrane region" description="Helical" evidence="5">
    <location>
        <begin position="209"/>
        <end position="229"/>
    </location>
</feature>
<feature type="transmembrane region" description="Helical" evidence="5">
    <location>
        <begin position="184"/>
        <end position="202"/>
    </location>
</feature>
<feature type="domain" description="O-antigen ligase-related" evidence="6">
    <location>
        <begin position="218"/>
        <end position="390"/>
    </location>
</feature>
<feature type="transmembrane region" description="Helical" evidence="5">
    <location>
        <begin position="57"/>
        <end position="75"/>
    </location>
</feature>
<keyword evidence="4 5" id="KW-0472">Membrane</keyword>
<feature type="transmembrane region" description="Helical" evidence="5">
    <location>
        <begin position="442"/>
        <end position="459"/>
    </location>
</feature>
<dbReference type="AlphaFoldDB" id="A0A1X7L6Z9"/>
<keyword evidence="8" id="KW-1185">Reference proteome</keyword>
<proteinExistence type="predicted"/>
<dbReference type="InterPro" id="IPR007016">
    <property type="entry name" value="O-antigen_ligase-rel_domated"/>
</dbReference>
<dbReference type="PANTHER" id="PTHR37422">
    <property type="entry name" value="TEICHURONIC ACID BIOSYNTHESIS PROTEIN TUAE"/>
    <property type="match status" value="1"/>
</dbReference>
<evidence type="ECO:0000313" key="7">
    <source>
        <dbReference type="EMBL" id="SMG49648.1"/>
    </source>
</evidence>
<name>A0A1X7L6Z9_9SPHI</name>
<keyword evidence="2 5" id="KW-0812">Transmembrane</keyword>
<organism evidence="7 8">
    <name type="scientific">Sphingobacterium psychroaquaticum</name>
    <dbReference type="NCBI Taxonomy" id="561061"/>
    <lineage>
        <taxon>Bacteria</taxon>
        <taxon>Pseudomonadati</taxon>
        <taxon>Bacteroidota</taxon>
        <taxon>Sphingobacteriia</taxon>
        <taxon>Sphingobacteriales</taxon>
        <taxon>Sphingobacteriaceae</taxon>
        <taxon>Sphingobacterium</taxon>
    </lineage>
</organism>
<dbReference type="Proteomes" id="UP000192980">
    <property type="component" value="Unassembled WGS sequence"/>
</dbReference>
<comment type="subcellular location">
    <subcellularLocation>
        <location evidence="1">Membrane</location>
        <topology evidence="1">Multi-pass membrane protein</topology>
    </subcellularLocation>
</comment>
<feature type="transmembrane region" description="Helical" evidence="5">
    <location>
        <begin position="235"/>
        <end position="254"/>
    </location>
</feature>
<feature type="transmembrane region" description="Helical" evidence="5">
    <location>
        <begin position="263"/>
        <end position="281"/>
    </location>
</feature>
<feature type="transmembrane region" description="Helical" evidence="5">
    <location>
        <begin position="418"/>
        <end position="436"/>
    </location>
</feature>
<evidence type="ECO:0000256" key="4">
    <source>
        <dbReference type="ARBA" id="ARBA00023136"/>
    </source>
</evidence>
<evidence type="ECO:0000256" key="3">
    <source>
        <dbReference type="ARBA" id="ARBA00022989"/>
    </source>
</evidence>
<feature type="transmembrane region" description="Helical" evidence="5">
    <location>
        <begin position="114"/>
        <end position="136"/>
    </location>
</feature>
<dbReference type="STRING" id="561061.SAMN05660862_3682"/>
<evidence type="ECO:0000256" key="5">
    <source>
        <dbReference type="SAM" id="Phobius"/>
    </source>
</evidence>
<gene>
    <name evidence="7" type="ORF">SAMN05660862_3682</name>
</gene>
<feature type="transmembrane region" description="Helical" evidence="5">
    <location>
        <begin position="87"/>
        <end position="108"/>
    </location>
</feature>
<evidence type="ECO:0000259" key="6">
    <source>
        <dbReference type="Pfam" id="PF04932"/>
    </source>
</evidence>
<dbReference type="Pfam" id="PF04932">
    <property type="entry name" value="Wzy_C"/>
    <property type="match status" value="1"/>
</dbReference>
<keyword evidence="7" id="KW-0436">Ligase</keyword>
<sequence>MAKRKVTQEKKATPIAKEVKEKTDYSNYLYLIFIAFYLLVDILPREQIIDTSYQHRFYLDIINVLASIFIFRNFAKYRSNSERFFTNIIPILYAGFICFAMLSLFAAYSPLEGLVTLAGYVSNFWIFANLFMLLYAARNNIKAVALVITFTLFYQVSMELYRFVQELGTTSLDSLIGSLKWNTGNKNIFAATIVIKLSFAIYSSFRTRGFLRIFSYLTVFLTIVMLFFVSARAAYISLGTLILLIVIGNIWIYWKDIEKRKSAIVESSSLLVLFIVGLLLANNTLTKYQTLQAAKTPGIETEAADSFVTGRIASIADDDNASNSIRVAMWKEALHAYSQKPFLGYGVGNYRIYSEGITKKHYTTNVYFRHAHNDFVEVLFESGPIAFLSYVGLFLLGLFFSIRILFRSEYSRERKFVAIILLGAGIGFLVDSFFNFPLPRTYMNVLFVLILSLIVINYLGGRKVEPLENEHKTKQNLTSYAYITIFALGLVASYINYQSYISGKNQYLVDSDVIKQKLSDPHPRFTYAQVDKMFASKVPLIGAQGGEPISVKKAKYLFFENRDAEALKLADVASKEMPYSIHGERVKLLIYSRKGDMDSTYKYSKIIHEHRPFSQSDFKMRIQLAGKFGQVDDVKKAFNQFNSYGSNQEAYELCVKQLAANKYDFNKDATILSEGLKEYPKSKLLVGIKKYYDYLKEHNLDPSKINLNFKPSKTES</sequence>
<evidence type="ECO:0000256" key="1">
    <source>
        <dbReference type="ARBA" id="ARBA00004141"/>
    </source>
</evidence>
<dbReference type="InterPro" id="IPR051533">
    <property type="entry name" value="WaaL-like"/>
</dbReference>
<dbReference type="GO" id="GO:0016020">
    <property type="term" value="C:membrane"/>
    <property type="evidence" value="ECO:0007669"/>
    <property type="project" value="UniProtKB-SubCell"/>
</dbReference>
<evidence type="ECO:0000256" key="2">
    <source>
        <dbReference type="ARBA" id="ARBA00022692"/>
    </source>
</evidence>
<accession>A0A1X7L6Z9</accession>
<keyword evidence="3 5" id="KW-1133">Transmembrane helix</keyword>
<protein>
    <submittedName>
        <fullName evidence="7">O-antigen ligase</fullName>
    </submittedName>
</protein>
<feature type="transmembrane region" description="Helical" evidence="5">
    <location>
        <begin position="143"/>
        <end position="164"/>
    </location>
</feature>